<dbReference type="InterPro" id="IPR023324">
    <property type="entry name" value="BH2638-like_sf"/>
</dbReference>
<dbReference type="RefSeq" id="WP_252796582.1">
    <property type="nucleotide sequence ID" value="NZ_CP097118.1"/>
</dbReference>
<reference evidence="1" key="1">
    <citation type="submission" date="2022-05" db="EMBL/GenBank/DDBJ databases">
        <authorList>
            <person name="Oliphant S.A."/>
            <person name="Watson-Haigh N.S."/>
            <person name="Sumby K.M."/>
            <person name="Gardner J.M."/>
            <person name="Jiranek V."/>
        </authorList>
    </citation>
    <scope>NUCLEOTIDE SEQUENCE</scope>
    <source>
        <strain evidence="1">KI11_C11</strain>
    </source>
</reference>
<dbReference type="SUPFAM" id="SSF158504">
    <property type="entry name" value="BH2638-like"/>
    <property type="match status" value="1"/>
</dbReference>
<proteinExistence type="predicted"/>
<dbReference type="EMBL" id="CP097118">
    <property type="protein sequence ID" value="USS87284.1"/>
    <property type="molecule type" value="Genomic_DNA"/>
</dbReference>
<name>A0ABY5BQY7_9LACO</name>
<organism evidence="1 2">
    <name type="scientific">Fructilactobacillus hinvesii</name>
    <dbReference type="NCBI Taxonomy" id="2940300"/>
    <lineage>
        <taxon>Bacteria</taxon>
        <taxon>Bacillati</taxon>
        <taxon>Bacillota</taxon>
        <taxon>Bacilli</taxon>
        <taxon>Lactobacillales</taxon>
        <taxon>Lactobacillaceae</taxon>
        <taxon>Fructilactobacillus</taxon>
    </lineage>
</organism>
<dbReference type="Pfam" id="PF05256">
    <property type="entry name" value="UPF0223"/>
    <property type="match status" value="1"/>
</dbReference>
<sequence length="98" mass="11856">MKKRTNDIYSYPIVEDWSRAELLEVTEFFRNIERAYEQPHGVQREQLMQSYQRFQDINPARTEQNQLRLEFERNSGFDIYQVLKQAGSNPNAKWIKID</sequence>
<gene>
    <name evidence="1" type="ORF">M3M39_03960</name>
</gene>
<dbReference type="Proteomes" id="UP001057025">
    <property type="component" value="Chromosome"/>
</dbReference>
<dbReference type="Gene3D" id="1.10.220.80">
    <property type="entry name" value="BH2638-like"/>
    <property type="match status" value="1"/>
</dbReference>
<evidence type="ECO:0000313" key="2">
    <source>
        <dbReference type="Proteomes" id="UP001057025"/>
    </source>
</evidence>
<keyword evidence="2" id="KW-1185">Reference proteome</keyword>
<protein>
    <submittedName>
        <fullName evidence="1">UPF0223 family protein</fullName>
    </submittedName>
</protein>
<evidence type="ECO:0000313" key="1">
    <source>
        <dbReference type="EMBL" id="USS87284.1"/>
    </source>
</evidence>
<accession>A0ABY5BQY7</accession>
<dbReference type="InterPro" id="IPR007920">
    <property type="entry name" value="UPF0223"/>
</dbReference>